<proteinExistence type="predicted"/>
<dbReference type="EMBL" id="QICB01000002">
    <property type="protein sequence ID" value="RNL20693.1"/>
    <property type="molecule type" value="Genomic_DNA"/>
</dbReference>
<keyword evidence="3" id="KW-1185">Reference proteome</keyword>
<name>A0A3N0AFY4_9ACTN</name>
<sequence>MPSARNAAGGIRCSIRVSPARQARSQNDRSDQKAKRRTCQREKAGERLREAFPFVETPVCKRHENAADASVRTKSPDAMPRPFFSHRFSKDTRLA</sequence>
<evidence type="ECO:0000313" key="2">
    <source>
        <dbReference type="EMBL" id="RNL20693.1"/>
    </source>
</evidence>
<organism evidence="2 3">
    <name type="scientific">Slackia faecicanis</name>
    <dbReference type="NCBI Taxonomy" id="255723"/>
    <lineage>
        <taxon>Bacteria</taxon>
        <taxon>Bacillati</taxon>
        <taxon>Actinomycetota</taxon>
        <taxon>Coriobacteriia</taxon>
        <taxon>Eggerthellales</taxon>
        <taxon>Eggerthellaceae</taxon>
        <taxon>Slackia</taxon>
    </lineage>
</organism>
<accession>A0A3N0AFY4</accession>
<reference evidence="3" key="1">
    <citation type="submission" date="2018-05" db="EMBL/GenBank/DDBJ databases">
        <title>Genome Sequencing of selected type strains of the family Eggerthellaceae.</title>
        <authorList>
            <person name="Danylec N."/>
            <person name="Stoll D.A."/>
            <person name="Doetsch A."/>
            <person name="Huch M."/>
        </authorList>
    </citation>
    <scope>NUCLEOTIDE SEQUENCE [LARGE SCALE GENOMIC DNA]</scope>
    <source>
        <strain evidence="3">DSM 17537</strain>
    </source>
</reference>
<protein>
    <submittedName>
        <fullName evidence="2">Uncharacterized protein</fullName>
    </submittedName>
</protein>
<comment type="caution">
    <text evidence="2">The sequence shown here is derived from an EMBL/GenBank/DDBJ whole genome shotgun (WGS) entry which is preliminary data.</text>
</comment>
<feature type="region of interest" description="Disordered" evidence="1">
    <location>
        <begin position="1"/>
        <end position="44"/>
    </location>
</feature>
<gene>
    <name evidence="2" type="ORF">DMP07_03680</name>
</gene>
<dbReference type="Proteomes" id="UP000267368">
    <property type="component" value="Unassembled WGS sequence"/>
</dbReference>
<feature type="region of interest" description="Disordered" evidence="1">
    <location>
        <begin position="66"/>
        <end position="95"/>
    </location>
</feature>
<dbReference type="AlphaFoldDB" id="A0A3N0AFY4"/>
<feature type="compositionally biased region" description="Basic and acidic residues" evidence="1">
    <location>
        <begin position="26"/>
        <end position="44"/>
    </location>
</feature>
<evidence type="ECO:0000313" key="3">
    <source>
        <dbReference type="Proteomes" id="UP000267368"/>
    </source>
</evidence>
<evidence type="ECO:0000256" key="1">
    <source>
        <dbReference type="SAM" id="MobiDB-lite"/>
    </source>
</evidence>